<evidence type="ECO:0000313" key="11">
    <source>
        <dbReference type="Proteomes" id="UP000507470"/>
    </source>
</evidence>
<gene>
    <name evidence="10" type="ORF">MCOR_12961</name>
</gene>
<protein>
    <recommendedName>
        <fullName evidence="7">Lipase</fullName>
    </recommendedName>
</protein>
<evidence type="ECO:0000256" key="5">
    <source>
        <dbReference type="ARBA" id="ARBA00023098"/>
    </source>
</evidence>
<evidence type="ECO:0000256" key="7">
    <source>
        <dbReference type="PIRNR" id="PIRNR000862"/>
    </source>
</evidence>
<feature type="active site" description="Charge relay system" evidence="8">
    <location>
        <position position="354"/>
    </location>
</feature>
<dbReference type="Gene3D" id="3.40.50.1820">
    <property type="entry name" value="alpha/beta hydrolase"/>
    <property type="match status" value="1"/>
</dbReference>
<keyword evidence="3 7" id="KW-0378">Hydrolase</keyword>
<keyword evidence="5" id="KW-0443">Lipid metabolism</keyword>
<keyword evidence="11" id="KW-1185">Reference proteome</keyword>
<evidence type="ECO:0000256" key="2">
    <source>
        <dbReference type="ARBA" id="ARBA00022729"/>
    </source>
</evidence>
<dbReference type="FunFam" id="3.40.50.1820:FF:000021">
    <property type="entry name" value="Lipase"/>
    <property type="match status" value="1"/>
</dbReference>
<dbReference type="GO" id="GO:0016788">
    <property type="term" value="F:hydrolase activity, acting on ester bonds"/>
    <property type="evidence" value="ECO:0007669"/>
    <property type="project" value="InterPro"/>
</dbReference>
<dbReference type="AlphaFoldDB" id="A0A6J8AZK3"/>
<dbReference type="Proteomes" id="UP000507470">
    <property type="component" value="Unassembled WGS sequence"/>
</dbReference>
<dbReference type="SUPFAM" id="SSF53474">
    <property type="entry name" value="alpha/beta-Hydrolases"/>
    <property type="match status" value="1"/>
</dbReference>
<dbReference type="PANTHER" id="PTHR11005">
    <property type="entry name" value="LYSOSOMAL ACID LIPASE-RELATED"/>
    <property type="match status" value="1"/>
</dbReference>
<evidence type="ECO:0000259" key="9">
    <source>
        <dbReference type="Pfam" id="PF00561"/>
    </source>
</evidence>
<feature type="active site" description="Nucleophile" evidence="8">
    <location>
        <position position="184"/>
    </location>
</feature>
<keyword evidence="2" id="KW-0732">Signal</keyword>
<dbReference type="GO" id="GO:0016042">
    <property type="term" value="P:lipid catabolic process"/>
    <property type="evidence" value="ECO:0007669"/>
    <property type="project" value="UniProtKB-KW"/>
</dbReference>
<dbReference type="InterPro" id="IPR029058">
    <property type="entry name" value="AB_hydrolase_fold"/>
</dbReference>
<dbReference type="InterPro" id="IPR000073">
    <property type="entry name" value="AB_hydrolase_1"/>
</dbReference>
<evidence type="ECO:0000256" key="8">
    <source>
        <dbReference type="PIRSR" id="PIRSR000862-1"/>
    </source>
</evidence>
<comment type="similarity">
    <text evidence="1 7">Belongs to the AB hydrolase superfamily. Lipase family.</text>
</comment>
<keyword evidence="4 7" id="KW-0442">Lipid degradation</keyword>
<feature type="active site" description="Charge relay system" evidence="8">
    <location>
        <position position="383"/>
    </location>
</feature>
<evidence type="ECO:0000256" key="4">
    <source>
        <dbReference type="ARBA" id="ARBA00022963"/>
    </source>
</evidence>
<dbReference type="OrthoDB" id="9974421at2759"/>
<evidence type="ECO:0000256" key="1">
    <source>
        <dbReference type="ARBA" id="ARBA00010701"/>
    </source>
</evidence>
<sequence>MRKCLEKTTATPHIMNLKVGNFCVICFAVFIQVVHCHAVDPDVFRNITQLITSKGYPCEDHSVTTSDDFILGIQRIPHGVHGLVGNEPRPVVYLQHGLLCDSTLWVTNIVKDSLAFLLADAGFDVWLGNSRGNTYSRRHKTLSPKNPKFWDWSWDEMAQYDIPAVIDYIINTTGQQQLYYIGHSQGTLIGFSAFSQNQQIAKKVKLFIALAPVAYLGHTKTPLKILAHWPEQVYFEVFGDKDFLPSNWFFKLMALTACKDKLTLPICTNVLFLLCGYDYKNLNQSRLPVYVSHSPAGTSVKNMIHYSQAIQSGKYQNYDYGPGGNKQHYGQATPPQYNVSNMRTPVVLYSAVNDWLADPKDVSYLKSQLHTRYNSTEIAKWNHLDFAWGIDAGKILYSQLVQILKNL</sequence>
<organism evidence="10 11">
    <name type="scientific">Mytilus coruscus</name>
    <name type="common">Sea mussel</name>
    <dbReference type="NCBI Taxonomy" id="42192"/>
    <lineage>
        <taxon>Eukaryota</taxon>
        <taxon>Metazoa</taxon>
        <taxon>Spiralia</taxon>
        <taxon>Lophotrochozoa</taxon>
        <taxon>Mollusca</taxon>
        <taxon>Bivalvia</taxon>
        <taxon>Autobranchia</taxon>
        <taxon>Pteriomorphia</taxon>
        <taxon>Mytilida</taxon>
        <taxon>Mytiloidea</taxon>
        <taxon>Mytilidae</taxon>
        <taxon>Mytilinae</taxon>
        <taxon>Mytilus</taxon>
    </lineage>
</organism>
<name>A0A6J8AZK3_MYTCO</name>
<dbReference type="Pfam" id="PF00561">
    <property type="entry name" value="Abhydrolase_1"/>
    <property type="match status" value="1"/>
</dbReference>
<feature type="domain" description="AB hydrolase-1" evidence="9">
    <location>
        <begin position="90"/>
        <end position="389"/>
    </location>
</feature>
<dbReference type="EMBL" id="CACVKT020002176">
    <property type="protein sequence ID" value="CAC5376240.1"/>
    <property type="molecule type" value="Genomic_DNA"/>
</dbReference>
<keyword evidence="6" id="KW-0325">Glycoprotein</keyword>
<proteinExistence type="inferred from homology"/>
<accession>A0A6J8AZK3</accession>
<dbReference type="PIRSF" id="PIRSF000862">
    <property type="entry name" value="Steryl_ester_lip"/>
    <property type="match status" value="1"/>
</dbReference>
<evidence type="ECO:0000256" key="6">
    <source>
        <dbReference type="ARBA" id="ARBA00023180"/>
    </source>
</evidence>
<dbReference type="InterPro" id="IPR025483">
    <property type="entry name" value="Lipase_euk"/>
</dbReference>
<evidence type="ECO:0000256" key="3">
    <source>
        <dbReference type="ARBA" id="ARBA00022801"/>
    </source>
</evidence>
<evidence type="ECO:0000313" key="10">
    <source>
        <dbReference type="EMBL" id="CAC5376240.1"/>
    </source>
</evidence>
<reference evidence="10 11" key="1">
    <citation type="submission" date="2020-06" db="EMBL/GenBank/DDBJ databases">
        <authorList>
            <person name="Li R."/>
            <person name="Bekaert M."/>
        </authorList>
    </citation>
    <scope>NUCLEOTIDE SEQUENCE [LARGE SCALE GENOMIC DNA]</scope>
    <source>
        <strain evidence="11">wild</strain>
    </source>
</reference>